<proteinExistence type="predicted"/>
<reference evidence="1 2" key="1">
    <citation type="submission" date="2020-08" db="EMBL/GenBank/DDBJ databases">
        <title>Plant Genome Project.</title>
        <authorList>
            <person name="Zhang R.-G."/>
        </authorList>
    </citation>
    <scope>NUCLEOTIDE SEQUENCE [LARGE SCALE GENOMIC DNA]</scope>
    <source>
        <tissue evidence="1">Rhizome</tissue>
    </source>
</reference>
<evidence type="ECO:0000313" key="2">
    <source>
        <dbReference type="Proteomes" id="UP000734854"/>
    </source>
</evidence>
<organism evidence="1 2">
    <name type="scientific">Zingiber officinale</name>
    <name type="common">Ginger</name>
    <name type="synonym">Amomum zingiber</name>
    <dbReference type="NCBI Taxonomy" id="94328"/>
    <lineage>
        <taxon>Eukaryota</taxon>
        <taxon>Viridiplantae</taxon>
        <taxon>Streptophyta</taxon>
        <taxon>Embryophyta</taxon>
        <taxon>Tracheophyta</taxon>
        <taxon>Spermatophyta</taxon>
        <taxon>Magnoliopsida</taxon>
        <taxon>Liliopsida</taxon>
        <taxon>Zingiberales</taxon>
        <taxon>Zingiberaceae</taxon>
        <taxon>Zingiber</taxon>
    </lineage>
</organism>
<dbReference type="PANTHER" id="PTHR35989:SF1">
    <property type="entry name" value="MEDIATOR OF RNA POLYMERASE II TRANSCRIPTION SUBUNIT 32"/>
    <property type="match status" value="1"/>
</dbReference>
<dbReference type="InterPro" id="IPR033244">
    <property type="entry name" value="MED32"/>
</dbReference>
<sequence>MDGAIEAMSSEYQAFVAAAVEVVESSGGPPGRALEELKQRWQLFMAACDEAEEVVELARRRITAEHVMDVASGMALGGPAAPPLPPISAPRLERAVQAVNSLAVDLRSPPAAHKNFKKHKLIPCQNLKSLKL</sequence>
<dbReference type="AlphaFoldDB" id="A0A8J5GAA3"/>
<dbReference type="GO" id="GO:0010150">
    <property type="term" value="P:leaf senescence"/>
    <property type="evidence" value="ECO:0007669"/>
    <property type="project" value="InterPro"/>
</dbReference>
<dbReference type="GO" id="GO:0048364">
    <property type="term" value="P:root development"/>
    <property type="evidence" value="ECO:0007669"/>
    <property type="project" value="InterPro"/>
</dbReference>
<comment type="caution">
    <text evidence="1">The sequence shown here is derived from an EMBL/GenBank/DDBJ whole genome shotgun (WGS) entry which is preliminary data.</text>
</comment>
<dbReference type="PANTHER" id="PTHR35989">
    <property type="entry name" value="MEDIATOR OF RNA POLYMERASE II TRANSCRIPTION SUBUNIT 32"/>
    <property type="match status" value="1"/>
</dbReference>
<dbReference type="GO" id="GO:0006355">
    <property type="term" value="P:regulation of DNA-templated transcription"/>
    <property type="evidence" value="ECO:0007669"/>
    <property type="project" value="InterPro"/>
</dbReference>
<accession>A0A8J5GAA3</accession>
<dbReference type="GO" id="GO:0016592">
    <property type="term" value="C:mediator complex"/>
    <property type="evidence" value="ECO:0007669"/>
    <property type="project" value="InterPro"/>
</dbReference>
<dbReference type="Proteomes" id="UP000734854">
    <property type="component" value="Unassembled WGS sequence"/>
</dbReference>
<keyword evidence="2" id="KW-1185">Reference proteome</keyword>
<name>A0A8J5GAA3_ZINOF</name>
<dbReference type="EMBL" id="JACMSC010000010">
    <property type="protein sequence ID" value="KAG6503511.1"/>
    <property type="molecule type" value="Genomic_DNA"/>
</dbReference>
<protein>
    <submittedName>
        <fullName evidence="1">Uncharacterized protein</fullName>
    </submittedName>
</protein>
<evidence type="ECO:0000313" key="1">
    <source>
        <dbReference type="EMBL" id="KAG6503511.1"/>
    </source>
</evidence>
<gene>
    <name evidence="1" type="ORF">ZIOFF_035826</name>
</gene>
<dbReference type="GO" id="GO:0009631">
    <property type="term" value="P:cold acclimation"/>
    <property type="evidence" value="ECO:0007669"/>
    <property type="project" value="InterPro"/>
</dbReference>